<dbReference type="Proteomes" id="UP001057427">
    <property type="component" value="Segment"/>
</dbReference>
<dbReference type="InterPro" id="IPR007251">
    <property type="entry name" value="Iron_permease_Fet4"/>
</dbReference>
<gene>
    <name evidence="2" type="ORF">BAJUN_02730</name>
</gene>
<name>A0A9E7N7N8_9CAUD</name>
<keyword evidence="3" id="KW-1185">Reference proteome</keyword>
<accession>A0A9E7N7N8</accession>
<organism evidence="2 3">
    <name type="scientific">Brevundimonas phage vB_BgoS-Bajun</name>
    <dbReference type="NCBI Taxonomy" id="2948594"/>
    <lineage>
        <taxon>Viruses</taxon>
        <taxon>Duplodnaviria</taxon>
        <taxon>Heunggongvirae</taxon>
        <taxon>Uroviricota</taxon>
        <taxon>Caudoviricetes</taxon>
        <taxon>Dolichocephalovirinae</taxon>
    </lineage>
</organism>
<evidence type="ECO:0000313" key="2">
    <source>
        <dbReference type="EMBL" id="UTC29879.1"/>
    </source>
</evidence>
<dbReference type="GO" id="GO:0055085">
    <property type="term" value="P:transmembrane transport"/>
    <property type="evidence" value="ECO:0007669"/>
    <property type="project" value="InterPro"/>
</dbReference>
<dbReference type="Pfam" id="PF04120">
    <property type="entry name" value="Iron_permease"/>
    <property type="match status" value="1"/>
</dbReference>
<sequence>MKTLEALRCGYANACTSAAHTITTPLAGVIFAGFSIGWMTWALLNHAVIGWDGVATIASLAFVVILQASQNTDSKGLHAKLDAIIAALPEADDRFKRIEERTEEEIEQARLAAT</sequence>
<protein>
    <submittedName>
        <fullName evidence="2">Uncharacterized protein</fullName>
    </submittedName>
</protein>
<keyword evidence="1" id="KW-1133">Transmembrane helix</keyword>
<evidence type="ECO:0000256" key="1">
    <source>
        <dbReference type="SAM" id="Phobius"/>
    </source>
</evidence>
<feature type="transmembrane region" description="Helical" evidence="1">
    <location>
        <begin position="47"/>
        <end position="66"/>
    </location>
</feature>
<keyword evidence="1" id="KW-0812">Transmembrane</keyword>
<feature type="transmembrane region" description="Helical" evidence="1">
    <location>
        <begin position="21"/>
        <end position="41"/>
    </location>
</feature>
<keyword evidence="1" id="KW-0472">Membrane</keyword>
<evidence type="ECO:0000313" key="3">
    <source>
        <dbReference type="Proteomes" id="UP001057427"/>
    </source>
</evidence>
<dbReference type="EMBL" id="ON529858">
    <property type="protein sequence ID" value="UTC29879.1"/>
    <property type="molecule type" value="Genomic_DNA"/>
</dbReference>
<proteinExistence type="predicted"/>
<reference evidence="2" key="1">
    <citation type="submission" date="2022-05" db="EMBL/GenBank/DDBJ databases">
        <authorList>
            <person name="Friedrich I."/>
            <person name="Poehlein A."/>
            <person name="Schneider D."/>
            <person name="Hertel R."/>
            <person name="Daniel R."/>
        </authorList>
    </citation>
    <scope>NUCLEOTIDE SEQUENCE</scope>
</reference>